<name>A0A8T1XQB4_ARASU</name>
<dbReference type="InterPro" id="IPR025312">
    <property type="entry name" value="DUF4216"/>
</dbReference>
<organism evidence="3 4">
    <name type="scientific">Arabidopsis suecica</name>
    <name type="common">Swedish thale-cress</name>
    <name type="synonym">Cardaminopsis suecica</name>
    <dbReference type="NCBI Taxonomy" id="45249"/>
    <lineage>
        <taxon>Eukaryota</taxon>
        <taxon>Viridiplantae</taxon>
        <taxon>Streptophyta</taxon>
        <taxon>Embryophyta</taxon>
        <taxon>Tracheophyta</taxon>
        <taxon>Spermatophyta</taxon>
        <taxon>Magnoliopsida</taxon>
        <taxon>eudicotyledons</taxon>
        <taxon>Gunneridae</taxon>
        <taxon>Pentapetalae</taxon>
        <taxon>rosids</taxon>
        <taxon>malvids</taxon>
        <taxon>Brassicales</taxon>
        <taxon>Brassicaceae</taxon>
        <taxon>Camelineae</taxon>
        <taxon>Arabidopsis</taxon>
    </lineage>
</organism>
<proteinExistence type="predicted"/>
<evidence type="ECO:0000313" key="3">
    <source>
        <dbReference type="EMBL" id="KAG7536851.1"/>
    </source>
</evidence>
<gene>
    <name evidence="3" type="ORF">ISN44_As13g007750</name>
</gene>
<comment type="caution">
    <text evidence="3">The sequence shown here is derived from an EMBL/GenBank/DDBJ whole genome shotgun (WGS) entry which is preliminary data.</text>
</comment>
<keyword evidence="4" id="KW-1185">Reference proteome</keyword>
<feature type="region of interest" description="Disordered" evidence="1">
    <location>
        <begin position="200"/>
        <end position="221"/>
    </location>
</feature>
<reference evidence="3 4" key="1">
    <citation type="submission" date="2020-12" db="EMBL/GenBank/DDBJ databases">
        <title>Concerted genomic and epigenomic changes stabilize Arabidopsis allopolyploids.</title>
        <authorList>
            <person name="Chen Z."/>
        </authorList>
    </citation>
    <scope>NUCLEOTIDE SEQUENCE [LARGE SCALE GENOMIC DNA]</scope>
    <source>
        <strain evidence="3">As9502</strain>
        <tissue evidence="3">Leaf</tissue>
    </source>
</reference>
<dbReference type="Pfam" id="PF13952">
    <property type="entry name" value="DUF4216"/>
    <property type="match status" value="1"/>
</dbReference>
<dbReference type="AlphaFoldDB" id="A0A8T1XQB4"/>
<evidence type="ECO:0000259" key="2">
    <source>
        <dbReference type="Pfam" id="PF13952"/>
    </source>
</evidence>
<protein>
    <recommendedName>
        <fullName evidence="2">DUF4216 domain-containing protein</fullName>
    </recommendedName>
</protein>
<sequence length="221" mass="25363">MDYYGLIEEIMMIEYHSAVGLKAMIFKCKWFDTKEGRGMRKHLSRMIDVHPRKQYEKYDPFVLAGNCDQVCFIPYPRVRRAAATSWWACTKVLPREICETSEVALTALQDETYNHVVAQSSLLRVETHVVEDATDYDMLPLSPLNDEYISEDEMIESGSDQPPPFTELGRMTRTHKDGTFIDERAKSLVIDVEEAVKLMTSEDGSPNSVNETDSTTAFEEW</sequence>
<feature type="compositionally biased region" description="Polar residues" evidence="1">
    <location>
        <begin position="202"/>
        <end position="221"/>
    </location>
</feature>
<dbReference type="EMBL" id="JAEFBJ010000013">
    <property type="protein sequence ID" value="KAG7536851.1"/>
    <property type="molecule type" value="Genomic_DNA"/>
</dbReference>
<dbReference type="PANTHER" id="PTHR48258:SF4">
    <property type="entry name" value="DUF4216 DOMAIN-CONTAINING PROTEIN"/>
    <property type="match status" value="1"/>
</dbReference>
<dbReference type="Proteomes" id="UP000694251">
    <property type="component" value="Chromosome 13"/>
</dbReference>
<evidence type="ECO:0000313" key="4">
    <source>
        <dbReference type="Proteomes" id="UP000694251"/>
    </source>
</evidence>
<dbReference type="OrthoDB" id="1111353at2759"/>
<accession>A0A8T1XQB4</accession>
<feature type="domain" description="DUF4216" evidence="2">
    <location>
        <begin position="13"/>
        <end position="87"/>
    </location>
</feature>
<dbReference type="PANTHER" id="PTHR48258">
    <property type="entry name" value="DUF4218 DOMAIN-CONTAINING PROTEIN-RELATED"/>
    <property type="match status" value="1"/>
</dbReference>
<evidence type="ECO:0000256" key="1">
    <source>
        <dbReference type="SAM" id="MobiDB-lite"/>
    </source>
</evidence>